<keyword evidence="7" id="KW-0808">Transferase</keyword>
<gene>
    <name evidence="22" type="ORF">C0Q70_06328</name>
</gene>
<evidence type="ECO:0000256" key="1">
    <source>
        <dbReference type="ARBA" id="ARBA00000885"/>
    </source>
</evidence>
<feature type="repeat" description="RCC1" evidence="15">
    <location>
        <begin position="573"/>
        <end position="624"/>
    </location>
</feature>
<dbReference type="InterPro" id="IPR000569">
    <property type="entry name" value="HECT_dom"/>
</dbReference>
<feature type="repeat" description="RCC1" evidence="15">
    <location>
        <begin position="3217"/>
        <end position="3268"/>
    </location>
</feature>
<feature type="repeat" description="RCC1" evidence="15">
    <location>
        <begin position="4002"/>
        <end position="4053"/>
    </location>
</feature>
<evidence type="ECO:0000256" key="3">
    <source>
        <dbReference type="ARBA" id="ARBA00004906"/>
    </source>
</evidence>
<feature type="active site" description="Glycyl thioester intermediate" evidence="13">
    <location>
        <position position="4841"/>
    </location>
</feature>
<evidence type="ECO:0000256" key="7">
    <source>
        <dbReference type="ARBA" id="ARBA00022679"/>
    </source>
</evidence>
<dbReference type="Gene3D" id="3.30.2160.10">
    <property type="entry name" value="Hect, E3 ligase catalytic domain"/>
    <property type="match status" value="1"/>
</dbReference>
<evidence type="ECO:0000256" key="10">
    <source>
        <dbReference type="ARBA" id="ARBA00022771"/>
    </source>
</evidence>
<evidence type="ECO:0000259" key="20">
    <source>
        <dbReference type="PROSITE" id="PS51284"/>
    </source>
</evidence>
<feature type="region of interest" description="Disordered" evidence="16">
    <location>
        <begin position="2463"/>
        <end position="2482"/>
    </location>
</feature>
<dbReference type="PRINTS" id="PR00633">
    <property type="entry name" value="RCCNDNSATION"/>
</dbReference>
<dbReference type="FunFam" id="2.130.10.30:FF:000003">
    <property type="entry name" value="E3 ubiquitin-protein ligase HERC2 isoform X1"/>
    <property type="match status" value="1"/>
</dbReference>
<feature type="repeat" description="RCC1" evidence="15">
    <location>
        <begin position="467"/>
        <end position="518"/>
    </location>
</feature>
<feature type="repeat" description="RCC1" evidence="15">
    <location>
        <begin position="3004"/>
        <end position="3055"/>
    </location>
</feature>
<dbReference type="InterPro" id="IPR058923">
    <property type="entry name" value="RCC1-like_dom"/>
</dbReference>
<dbReference type="PANTHER" id="PTHR22872">
    <property type="entry name" value="BTK-BINDING PROTEIN-RELATED"/>
    <property type="match status" value="1"/>
</dbReference>
<feature type="repeat" description="RCC1" evidence="15">
    <location>
        <begin position="625"/>
        <end position="676"/>
    </location>
</feature>
<dbReference type="PROSITE" id="PS51284">
    <property type="entry name" value="DOC"/>
    <property type="match status" value="1"/>
</dbReference>
<dbReference type="Gene3D" id="2.30.30.40">
    <property type="entry name" value="SH3 Domains"/>
    <property type="match status" value="1"/>
</dbReference>
<keyword evidence="23" id="KW-1185">Reference proteome</keyword>
<dbReference type="PROSITE" id="PS01357">
    <property type="entry name" value="ZF_ZZ_1"/>
    <property type="match status" value="1"/>
</dbReference>
<comment type="subcellular location">
    <subcellularLocation>
        <location evidence="2">Cytoplasm</location>
    </subcellularLocation>
</comment>
<dbReference type="Gene3D" id="2.60.120.260">
    <property type="entry name" value="Galactose-binding domain-like"/>
    <property type="match status" value="1"/>
</dbReference>
<dbReference type="EC" id="2.3.2.26" evidence="4"/>
<dbReference type="PROSITE" id="PS51416">
    <property type="entry name" value="MIB_HERC2"/>
    <property type="match status" value="1"/>
</dbReference>
<dbReference type="InterPro" id="IPR036400">
    <property type="entry name" value="Cyt_B5-like_heme/steroid_sf"/>
</dbReference>
<feature type="region of interest" description="Disordered" evidence="16">
    <location>
        <begin position="2327"/>
        <end position="2350"/>
    </location>
</feature>
<feature type="repeat" description="RCC1" evidence="15">
    <location>
        <begin position="3056"/>
        <end position="3110"/>
    </location>
</feature>
<feature type="region of interest" description="Disordered" evidence="16">
    <location>
        <begin position="2543"/>
        <end position="2562"/>
    </location>
</feature>
<feature type="repeat" description="RCC1" evidence="15">
    <location>
        <begin position="4214"/>
        <end position="4265"/>
    </location>
</feature>
<evidence type="ECO:0000256" key="16">
    <source>
        <dbReference type="SAM" id="MobiDB-lite"/>
    </source>
</evidence>
<dbReference type="PROSITE" id="PS00626">
    <property type="entry name" value="RCC1_2"/>
    <property type="match status" value="1"/>
</dbReference>
<keyword evidence="10 14" id="KW-0863">Zinc-finger</keyword>
<dbReference type="Proteomes" id="UP000245119">
    <property type="component" value="Linkage Group LG3"/>
</dbReference>
<dbReference type="GO" id="GO:0008270">
    <property type="term" value="F:zinc ion binding"/>
    <property type="evidence" value="ECO:0007669"/>
    <property type="project" value="UniProtKB-KW"/>
</dbReference>
<dbReference type="EMBL" id="PZQS01000003">
    <property type="protein sequence ID" value="PVD35047.1"/>
    <property type="molecule type" value="Genomic_DNA"/>
</dbReference>
<dbReference type="Pfam" id="PF11515">
    <property type="entry name" value="Cul7"/>
    <property type="match status" value="1"/>
</dbReference>
<dbReference type="PROSITE" id="PS50237">
    <property type="entry name" value="HECT"/>
    <property type="match status" value="1"/>
</dbReference>
<dbReference type="Pfam" id="PF25390">
    <property type="entry name" value="WD40_RLD"/>
    <property type="match status" value="3"/>
</dbReference>
<feature type="compositionally biased region" description="Polar residues" evidence="16">
    <location>
        <begin position="942"/>
        <end position="952"/>
    </location>
</feature>
<dbReference type="InterPro" id="IPR010606">
    <property type="entry name" value="Mib_Herc2"/>
</dbReference>
<feature type="repeat" description="RCC1" evidence="15">
    <location>
        <begin position="4054"/>
        <end position="4107"/>
    </location>
</feature>
<dbReference type="Pfam" id="PF00569">
    <property type="entry name" value="ZZ"/>
    <property type="match status" value="1"/>
</dbReference>
<evidence type="ECO:0000313" key="22">
    <source>
        <dbReference type="EMBL" id="PVD35047.1"/>
    </source>
</evidence>
<dbReference type="InterPro" id="IPR000408">
    <property type="entry name" value="Reg_chr_condens"/>
</dbReference>
<dbReference type="InterPro" id="IPR021097">
    <property type="entry name" value="CPH_domain"/>
</dbReference>
<feature type="repeat" description="RCC1" evidence="15">
    <location>
        <begin position="4318"/>
        <end position="4369"/>
    </location>
</feature>
<dbReference type="InterPro" id="IPR004939">
    <property type="entry name" value="APC_su10/DOC_dom"/>
</dbReference>
<feature type="domain" description="HECT" evidence="18">
    <location>
        <begin position="4538"/>
        <end position="4878"/>
    </location>
</feature>
<dbReference type="GO" id="GO:0061630">
    <property type="term" value="F:ubiquitin protein ligase activity"/>
    <property type="evidence" value="ECO:0007669"/>
    <property type="project" value="UniProtKB-EC"/>
</dbReference>
<dbReference type="PROSITE" id="PS50135">
    <property type="entry name" value="ZF_ZZ_2"/>
    <property type="match status" value="1"/>
</dbReference>
<evidence type="ECO:0000256" key="15">
    <source>
        <dbReference type="PROSITE-ProRule" id="PRU00235"/>
    </source>
</evidence>
<evidence type="ECO:0000256" key="6">
    <source>
        <dbReference type="ARBA" id="ARBA00022553"/>
    </source>
</evidence>
<dbReference type="Gene3D" id="3.30.60.90">
    <property type="match status" value="1"/>
</dbReference>
<dbReference type="GO" id="GO:0016567">
    <property type="term" value="P:protein ubiquitination"/>
    <property type="evidence" value="ECO:0007669"/>
    <property type="project" value="UniProtKB-UniPathway"/>
</dbReference>
<dbReference type="Gene3D" id="3.10.120.10">
    <property type="entry name" value="Cytochrome b5-like heme/steroid binding domain"/>
    <property type="match status" value="1"/>
</dbReference>
<dbReference type="FunFam" id="3.30.2160.10:FF:000010">
    <property type="entry name" value="E3 ubiquitin-protein ligase HERC2 isoform X2"/>
    <property type="match status" value="1"/>
</dbReference>
<feature type="compositionally biased region" description="Acidic residues" evidence="16">
    <location>
        <begin position="1968"/>
        <end position="1978"/>
    </location>
</feature>
<dbReference type="InterPro" id="IPR001199">
    <property type="entry name" value="Cyt_B5-like_heme/steroid-bd"/>
</dbReference>
<dbReference type="PROSITE" id="PS50012">
    <property type="entry name" value="RCC1_3"/>
    <property type="match status" value="18"/>
</dbReference>
<dbReference type="Pfam" id="PF03256">
    <property type="entry name" value="ANAPC10"/>
    <property type="match status" value="1"/>
</dbReference>
<dbReference type="InterPro" id="IPR035983">
    <property type="entry name" value="Hect_E3_ubiquitin_ligase"/>
</dbReference>
<dbReference type="InterPro" id="IPR008979">
    <property type="entry name" value="Galactose-bd-like_sf"/>
</dbReference>
<dbReference type="FunFam" id="2.30.30.30:FF:000015">
    <property type="entry name" value="E3 ubiquitin-protein ligase HERC2"/>
    <property type="match status" value="1"/>
</dbReference>
<feature type="region of interest" description="Disordered" evidence="16">
    <location>
        <begin position="1574"/>
        <end position="1597"/>
    </location>
</feature>
<dbReference type="FunFam" id="3.30.2410.10:FF:000006">
    <property type="entry name" value="probable E3 ubiquitin-protein ligase HERC1 isoform X2"/>
    <property type="match status" value="1"/>
</dbReference>
<reference evidence="22 23" key="1">
    <citation type="submission" date="2018-04" db="EMBL/GenBank/DDBJ databases">
        <title>The genome of golden apple snail Pomacea canaliculata provides insight into stress tolerance and invasive adaptation.</title>
        <authorList>
            <person name="Liu C."/>
            <person name="Liu B."/>
            <person name="Ren Y."/>
            <person name="Zhang Y."/>
            <person name="Wang H."/>
            <person name="Li S."/>
            <person name="Jiang F."/>
            <person name="Yin L."/>
            <person name="Zhang G."/>
            <person name="Qian W."/>
            <person name="Fan W."/>
        </authorList>
    </citation>
    <scope>NUCLEOTIDE SEQUENCE [LARGE SCALE GENOMIC DNA]</scope>
    <source>
        <strain evidence="22">SZHN2017</strain>
        <tissue evidence="22">Muscle</tissue>
    </source>
</reference>
<protein>
    <recommendedName>
        <fullName evidence="4">HECT-type E3 ubiquitin transferase</fullName>
        <ecNumber evidence="4">2.3.2.26</ecNumber>
    </recommendedName>
</protein>
<dbReference type="UniPathway" id="UPA00143"/>
<dbReference type="Pfam" id="PF06701">
    <property type="entry name" value="MIB_HERC2"/>
    <property type="match status" value="1"/>
</dbReference>
<dbReference type="SUPFAM" id="SSF55856">
    <property type="entry name" value="Cytochrome b5-like heme/steroid binding domain"/>
    <property type="match status" value="1"/>
</dbReference>
<feature type="compositionally biased region" description="Polar residues" evidence="16">
    <location>
        <begin position="1331"/>
        <end position="1346"/>
    </location>
</feature>
<dbReference type="Pfam" id="PF00632">
    <property type="entry name" value="HECT"/>
    <property type="match status" value="1"/>
</dbReference>
<dbReference type="SUPFAM" id="SSF56204">
    <property type="entry name" value="Hect, E3 ligase catalytic domain"/>
    <property type="match status" value="1"/>
</dbReference>
<keyword evidence="11 13" id="KW-0833">Ubl conjugation pathway</keyword>
<feature type="domain" description="DOC" evidence="20">
    <location>
        <begin position="2800"/>
        <end position="2977"/>
    </location>
</feature>
<evidence type="ECO:0000256" key="9">
    <source>
        <dbReference type="ARBA" id="ARBA00022737"/>
    </source>
</evidence>
<feature type="domain" description="Cytochrome b5 heme-binding" evidence="19">
    <location>
        <begin position="1175"/>
        <end position="1251"/>
    </location>
</feature>
<keyword evidence="9" id="KW-0677">Repeat</keyword>
<dbReference type="SUPFAM" id="SSF49785">
    <property type="entry name" value="Galactose-binding domain-like"/>
    <property type="match status" value="1"/>
</dbReference>
<keyword evidence="8" id="KW-0479">Metal-binding</keyword>
<dbReference type="InterPro" id="IPR043145">
    <property type="entry name" value="Znf_ZZ_sf"/>
</dbReference>
<evidence type="ECO:0000259" key="18">
    <source>
        <dbReference type="PROSITE" id="PS50237"/>
    </source>
</evidence>
<evidence type="ECO:0000256" key="8">
    <source>
        <dbReference type="ARBA" id="ARBA00022723"/>
    </source>
</evidence>
<feature type="repeat" description="RCC1" evidence="15">
    <location>
        <begin position="677"/>
        <end position="728"/>
    </location>
</feature>
<dbReference type="SMART" id="SM01117">
    <property type="entry name" value="Cyt-b5"/>
    <property type="match status" value="1"/>
</dbReference>
<dbReference type="SUPFAM" id="SSF159034">
    <property type="entry name" value="Mib/herc2 domain-like"/>
    <property type="match status" value="1"/>
</dbReference>
<feature type="compositionally biased region" description="Polar residues" evidence="16">
    <location>
        <begin position="122"/>
        <end position="131"/>
    </location>
</feature>
<evidence type="ECO:0000313" key="23">
    <source>
        <dbReference type="Proteomes" id="UP000245119"/>
    </source>
</evidence>
<feature type="region of interest" description="Disordered" evidence="16">
    <location>
        <begin position="908"/>
        <end position="953"/>
    </location>
</feature>
<feature type="domain" description="MIB/HERC2" evidence="21">
    <location>
        <begin position="1891"/>
        <end position="1964"/>
    </location>
</feature>
<evidence type="ECO:0000259" key="19">
    <source>
        <dbReference type="PROSITE" id="PS50255"/>
    </source>
</evidence>
<feature type="repeat" description="RCC1" evidence="15">
    <location>
        <begin position="519"/>
        <end position="570"/>
    </location>
</feature>
<feature type="repeat" description="RCC1" evidence="15">
    <location>
        <begin position="4266"/>
        <end position="4317"/>
    </location>
</feature>
<dbReference type="STRING" id="400727.A0A2T7PNV3"/>
<keyword evidence="5" id="KW-0963">Cytoplasm</keyword>
<feature type="region of interest" description="Disordered" evidence="16">
    <location>
        <begin position="1949"/>
        <end position="1989"/>
    </location>
</feature>
<dbReference type="SUPFAM" id="SSF57850">
    <property type="entry name" value="RING/U-box"/>
    <property type="match status" value="1"/>
</dbReference>
<dbReference type="SUPFAM" id="SSF50985">
    <property type="entry name" value="RCC1/BLIP-II"/>
    <property type="match status" value="3"/>
</dbReference>
<feature type="repeat" description="RCC1" evidence="15">
    <location>
        <begin position="3269"/>
        <end position="3332"/>
    </location>
</feature>
<proteinExistence type="predicted"/>
<keyword evidence="12" id="KW-0862">Zinc</keyword>
<feature type="region of interest" description="Disordered" evidence="16">
    <location>
        <begin position="1323"/>
        <end position="1346"/>
    </location>
</feature>
<dbReference type="OrthoDB" id="239701at2759"/>
<dbReference type="PANTHER" id="PTHR22872:SF2">
    <property type="entry name" value="INHIBITOR OF BRUTON TYROSINE KINASE"/>
    <property type="match status" value="1"/>
</dbReference>
<evidence type="ECO:0000256" key="2">
    <source>
        <dbReference type="ARBA" id="ARBA00004496"/>
    </source>
</evidence>
<comment type="caution">
    <text evidence="22">The sequence shown here is derived from an EMBL/GenBank/DDBJ whole genome shotgun (WGS) entry which is preliminary data.</text>
</comment>
<dbReference type="InterPro" id="IPR000433">
    <property type="entry name" value="Znf_ZZ"/>
</dbReference>
<dbReference type="Gene3D" id="3.90.1750.10">
    <property type="entry name" value="Hect, E3 ligase catalytic domains"/>
    <property type="match status" value="1"/>
</dbReference>
<sequence>MKVLSCSCCDGHCGPNNGCNCPPCQQLDREEEAFSAIEHVQPKPSQPLIDAWTWGQQPDVGQLRECLHSVLWEHQQLCLQASSTTLSATRLHQRLAVLERYFTALCRQTQAEKKPPSKKRQANQSNLNKQKISAVKPAEKATMGLARVGSRAALSFAFAFLRRAWRSGEDADLCSELLQESLDALRSLPEATLFDEGSVSSVWLEVVERATKFLHSVVAGDLSGSGCAHSSSKIPVQDQQIALCLLMELAVQRGSLGHIISAVLLLLNLWNNSHHHYDNRVSSSLLSAPLIPLLRRFEGIHNAKSRTHKLTHWDEGFTISPTECFLNYLTIPEDENTPVDLRQSAVVIMAHLNRLCAPYLPPSPSQKCGCMTVTQEVVGLGWLGWAGSSNMYGPHILEFFNDMGGIQQIACAERCLLALTRTGRVYSMFYSSDTQSPQHVGGFGDKEVIRVAAHSDGKHFLALTFDGEVYSWGNGDGGRLGHGDNIARDEPTLITALSGKHVVHIAVGSTYSAAVSASGELYTWGRGNYGRLGHGSSEDHSYPCLVTALKGHRVIDVACGSGDAQTIAVTDTGAVYSWGDGDYGKLGRGGSDGCKTPKLIEKLMGQDVVRVYCGAQFSLALTKSGSIFSWGKGDNFRLGHGTEDHVRHPRQLEALSGRRIVSAAVGAMHCLALTEDGEVYGWGKNEQGQLGDIAETNVAEPTLLPHLEGKFIVGISCGPSQTFLWSSSGQWTVGSHIPFIVDVTQWTLERLDELLGVVCEGLDGRSDRPPPQDKECMAVAALNLLNLQLHAAISQSEDMDVLGLGQGSLLANSLKHRVVSLASNSGVISTVQMAAQATLQSGWSILLPTAEERARALSTLLSGGGRELSVMSTGQRFMTDLLVSSLMADGGLESSLNLAIKAEIQELEEKKEKEGDGGEADEDESGKINEATNDVKSEAVTAGTSREAAQSDATRECQAAIPLLQLIQQLLRNSSTFSLAQLQEIARDMGGKSPEGDAPEMSPSLHLLLQFQRLLVARIFSKEISTLSKPAEGKEEEDFSRPTSEIGLEMQGAVSVLRKYCSLLCSHVNNVLSAAVSVAAIGCRHFCNVSHIISKDVTGVLLPELLSCLVLLSVRCGAAVRASRAVSVVGQTLELLDRFNQLAPGRDRDDQEDLAWPGVWSYTLERYTQKSFDDIQMIRKVDLENHNKDGGLWIVIHGKVYDIHDFKSQAPCGRDILLEYAGRDASHAFESAHHSEEAREMMQAFYVGQYVDPEKDIVQPIDSSTMSSPLMDAERTLGMLLGLHAAEQVRSSPLAAEEMECGEWLQADFFSGGLQMLQSHNTFDEEKGETRTPSSSTNTPGVTPTSEHIQLPHTVDKERLYTEENASADTTRPFLQALAEGHVQETSVKAFLSMVDRFSHIHNLNFPIEFPQDHPVEEVGRLLLAVLLKHTDLAHVALGLIEHCQGETAHKPSLPRSLMDICRAIASTKKALIKAHQDQGRSYKEVCAPIIERCLFLFNELRPATGDDFNTFTRSKLLRSSPRWREVIDKIVEDKKKSKRPVDIEDDKDASFLPKAAVCIDKSKDSEAKEMVHSGAFPKPDGPPVMGAEGGSGEGKPLEPQDHIEDAVEDLQIKQEPVAAIIKGGGDSKGIRPGGKMDGTSDPWEHIVSAVTSSHRMKWLRQRLTGFKADTMLVNKIVEFILYEHPIDIEKLRRSLYHQVSRAELRLKGIQSMLSLVHQDHLIPSVKYALLCGWQGLLTVGSKPNIPLPHCLADVQLIPPCDRILLEMTFAELYRWAINQLRSCVIEADIAFKTRGIDPAHPPLDNSKEHLSLGALPASRFILATLGVLVAEHHAHSLSLLLNSGLLALTQSILRLAGIDPDIQVPESGMILCTVPEEQKSRKQTQALPLSGAELAAMMKIGTRVMRGVDWKWGDQDGPAPGLGRVIGELGEDGWIRVQWDTGSTNSYRMGKEGKYDLKLAQPPEQPDHDEEEDEESESEKVKPDRKHPTALIRRSTIGLLKVLSLCAGIHASRAQPEAIGALCGLMHTIIESGCNYGLNTNSAAIQIASQQHSRWCSLGFVRSLATDPMMCRALSSRRWVALLMRVLEEDQGSKYAKNINRQILTLKLLRAVLPHWDPTADISRMSEVLHNLFRLLGNMLTSCSTDPTLVTSMESPTPCKAVRSRVSLTASYTSTVAEEMVVLLRKLHSLDVWNPHVNAYISIQLPAIIAALDSSLLDSDSLASDSVGNILAVLAVIGGMDNRPRLGGQVRHETHNIGTIARITHKGRIHVQFANDKLRVCRLTELEPVPVMDFSVEKMTLTEESLSHWARFISLGMNILRSGDRDKDLPRAPLATSTGSIEPAPAPTPSSRELIKQQILLGQIRAAARLFRHQKNLRNILSQMVPLDPATSAGQNYVLASQGLGVEDDGSGMDNNGQQPSNLLQQILMLATQPSPLKAMFSLQEMLVAAVEVCQHLQADMDRSSDGAMDSGSEDEQPATDISASLSQMSSVGAEMLFRGERFVGDKIVVYSLVVVTVSSELCMDTPSVESLVSWLLEHPRLPQEDSDSESNSYDAHSDTDSMSDEFAELESFEQLSAIPAETMGSSILFKKRLDFMNNDDYAMYVRDNIQVGMMVRCCRTYEEVHEGDVGKVIKLDRDGLHDLNIQADWQHKTGTYWVRYIHVELLGFTNMSTSTGHSIKVGDKVRVKQSVTTPTYKWGSVTHGSTGTVTAINPNGRDITVDFPQQAHWTGVIEEMELVPSTHPRVTCDACSANPITGPRYKCQVCEDFDMCENCFRSTKTHRHTFLRFTDPESEPSFAGKPGRQAKPVARVNNGAVVDNWHMCVKNITVSSRENQAMRLIDGNEGYWQSSGSQGKHWVRLEMHQDMVINLLCMKIDPGDSSYTPSLVVMSGGDSIHSLKELRTIHIPANETVVTLLSNLTEYYKIIEIGIRQCRSSGIDCKIHGLSIVAHRRSEEDDAAVGFSYLASDKEEEDDRQLMNQSGSSVGSKKKSRSTSFKDIQTHVFVWGLNDKDQLGGPKGSKIKLPHLNEFLSGLNCMHIAGGSKSLFCVTQDGRVFACGEATNGRLGLGISTGNILIPRQISALSQYVVKKVAVHSGGRHAMALTVDGKVFSWGEGDDGKLGHSSRVNCETPRLIEALKPKRVRDIACGSSHSAAITSSGELYTWGLGDYGRLGHGDNTTQLKPKQVKALAGQRVIQVACGSRDAQTLALTDGGLVYSWGDGDFGKLGRGGSEGCSIPHAVERLSGQGVIQIECGAQFSLALTKSGQVWTWGKGDYFRLGHGTDAHVRKPQLVESLKGKKLFTLLWEHFIVCVSLTLGRSMHGETMIMDNRVMEPQLSTANLPWYKDWKVTRSHELPVAPPILWPGLRLTCPPHCHTSLSSFQSAKDPLGASFLGINEGSADDPLFAASNSEALAANKTARPSLSKIILSLESTPEKRRALNHVLTALQISYARSAVVGALMREPLSLAAMMDSSAQAMGSTSVTSLGSTPESSTISMQTSAIVDHADIGFSMADSLENVSDINCTRRHSSFPSMHTLASKVSPATSIMAETFISPEEVTQNVETPSDYPPGLDEFTARLTVDDARVLVDLLKLAVANRVRNNGKETLSAVLTSLATANANIAEMLLELCVTELEDVASDSEYGRATAHPVIQESSHPYTDDTSITGHVKIPGAEALRVEFDRRCSTERRHDPLTIMDATGRTLAVRSGREWSDWSQELRIPGEELRWKFTSDGSVNGWGWLLTVYPIMPAAAPQDMLSDRTILSRPSIDLVTCLLDCRLEAVMDPAISPRLAASLAACAQLSCLSAHQRMWALHKLRKLMSMYCGSFVNVNALLSSPAMEGPEPELTRPFHLALSDSALTALVKGLPEALQRQYEYEDPLVRSGKHLMHSPFFKVLVALACDLNLDTLSCCSEAHKWAWFRRYCSAARVAAAIVKRTTLPAAFAEEVGKKVLDIASDGESGSLDHTDHVIFKQEQDEQLLQWLNRKPDDWTLSWGGSGQIWVWGHNHRGQLGGVEGAKVKLPISCDSLASLRPIQLIGGEQTLFAVTADGKVYGTGYGAGGRLGIGGTDSVATPTLLESIQHVFIKKVAVNSGGKHCLALSAEGEVYSWGEGEDGKLGHGNRSPCDRPRVIESLRGKEVVDVAAGGAHSACITSAGELYTWGKGRYGRLGHGDSEDQPRPKQVEALKNYRVVDVACGSGDAQTLCITDDDSVWSWGDGDYGKLGRGGSDGCKVPMKIDSLQGLGIAKVECGSQFSVALSKSGAVYTWGKGDYHRLGHGTDDHVRRPRRVSALQGKKVIDVACGSLHCVACTDTGEVFTWGDNDEGQLGDGTTNAIQRPRMVAALQGKKINRVACGSAHSLAWSTHKPVSAGRLPTQVPMEFNHLVNQGMPALRNRLVLLHHFSDLFCPSLPMFHLQDSPRLGTTLYAGSDMAAASEGGGRILGVGMGSVVVEKQEDTTTGLDALRGVLVSSAKEAAFRKVVQATMVRDKQHGPVVELNRMQVKKSRSKGGFAGPDGIKSVFGQMSQKMSVFGPDSLMLPHRVWKVKFVGESVDDCGGGYSESIAEMCDELQNGSLPLLIFTPNGRDESGANRDCFIPDPSLRSAVHQNMFRFLGILMGIAIRSGSPLSLSIAEPTWKQLAGMPLTIADLTEMDKDFVPGLMCIKEMEDEALLAADMPFSVPSANGQEVHLSHRHTRITPDNRQEYIKMAINYRLHEFDQQIQWVREGMARVIPVPLLSLFTGFELETMVCGSPDIPLTLLKSVATYKGIEATAPLVQWFWEVMDEFSNAERSLFLRFVWGRTRLPRTIADFRGRDFVLQVLDKYNPPDHFLPESYTCFFLLKMPRYSCKAVLKEKLKYAIHFCKSIDTDDYARVALTADALDDDTPEASEESDMDSIESDGEIVDSEAS</sequence>
<dbReference type="InterPro" id="IPR037252">
    <property type="entry name" value="Mib_Herc2_sf"/>
</dbReference>
<evidence type="ECO:0000259" key="17">
    <source>
        <dbReference type="PROSITE" id="PS50135"/>
    </source>
</evidence>
<dbReference type="FunFam" id="3.10.120.10:FF:000005">
    <property type="entry name" value="E3 ubiquitin-protein ligase HERC2 isoform X2"/>
    <property type="match status" value="1"/>
</dbReference>
<dbReference type="CDD" id="cd08664">
    <property type="entry name" value="APC10-HERC2"/>
    <property type="match status" value="1"/>
</dbReference>
<feature type="region of interest" description="Disordered" evidence="16">
    <location>
        <begin position="4886"/>
        <end position="4913"/>
    </location>
</feature>
<feature type="repeat" description="RCC1" evidence="15">
    <location>
        <begin position="4108"/>
        <end position="4159"/>
    </location>
</feature>
<name>A0A2T7PNV3_POMCA</name>
<accession>A0A2T7PNV3</accession>
<comment type="pathway">
    <text evidence="3">Protein modification; protein ubiquitination.</text>
</comment>
<evidence type="ECO:0000256" key="4">
    <source>
        <dbReference type="ARBA" id="ARBA00012485"/>
    </source>
</evidence>
<dbReference type="GO" id="GO:0005737">
    <property type="term" value="C:cytoplasm"/>
    <property type="evidence" value="ECO:0007669"/>
    <property type="project" value="UniProtKB-SubCell"/>
</dbReference>
<dbReference type="InterPro" id="IPR051625">
    <property type="entry name" value="Signaling_Regulatory_Domain"/>
</dbReference>
<feature type="repeat" description="RCC1" evidence="15">
    <location>
        <begin position="3111"/>
        <end position="3162"/>
    </location>
</feature>
<keyword evidence="6" id="KW-0597">Phosphoprotein</keyword>
<dbReference type="SMART" id="SM00119">
    <property type="entry name" value="HECTc"/>
    <property type="match status" value="1"/>
</dbReference>
<feature type="region of interest" description="Disordered" evidence="16">
    <location>
        <begin position="2974"/>
        <end position="2996"/>
    </location>
</feature>
<dbReference type="Pfam" id="PF00415">
    <property type="entry name" value="RCC1"/>
    <property type="match status" value="5"/>
</dbReference>
<organism evidence="22 23">
    <name type="scientific">Pomacea canaliculata</name>
    <name type="common">Golden apple snail</name>
    <dbReference type="NCBI Taxonomy" id="400727"/>
    <lineage>
        <taxon>Eukaryota</taxon>
        <taxon>Metazoa</taxon>
        <taxon>Spiralia</taxon>
        <taxon>Lophotrochozoa</taxon>
        <taxon>Mollusca</taxon>
        <taxon>Gastropoda</taxon>
        <taxon>Caenogastropoda</taxon>
        <taxon>Architaenioglossa</taxon>
        <taxon>Ampullarioidea</taxon>
        <taxon>Ampullariidae</taxon>
        <taxon>Pomacea</taxon>
    </lineage>
</organism>
<dbReference type="InterPro" id="IPR009091">
    <property type="entry name" value="RCC1/BLIP-II"/>
</dbReference>
<feature type="domain" description="ZZ-type" evidence="17">
    <location>
        <begin position="2745"/>
        <end position="2796"/>
    </location>
</feature>
<dbReference type="FunFam" id="2.30.30.40:FF:000074">
    <property type="entry name" value="E3 ubiquitin-protein ligase HERC2 isoform X1"/>
    <property type="match status" value="1"/>
</dbReference>
<comment type="catalytic activity">
    <reaction evidence="1">
        <text>S-ubiquitinyl-[E2 ubiquitin-conjugating enzyme]-L-cysteine + [acceptor protein]-L-lysine = [E2 ubiquitin-conjugating enzyme]-L-cysteine + N(6)-ubiquitinyl-[acceptor protein]-L-lysine.</text>
        <dbReference type="EC" id="2.3.2.26"/>
    </reaction>
</comment>
<evidence type="ECO:0000259" key="21">
    <source>
        <dbReference type="PROSITE" id="PS51416"/>
    </source>
</evidence>
<dbReference type="Pfam" id="PF00173">
    <property type="entry name" value="Cyt-b5"/>
    <property type="match status" value="1"/>
</dbReference>
<dbReference type="InterPro" id="IPR037976">
    <property type="entry name" value="HERC2_APC10"/>
</dbReference>
<feature type="repeat" description="RCC1" evidence="15">
    <location>
        <begin position="3163"/>
        <end position="3214"/>
    </location>
</feature>
<dbReference type="CDD" id="cd00078">
    <property type="entry name" value="HECTc"/>
    <property type="match status" value="1"/>
</dbReference>
<dbReference type="Gene3D" id="2.130.10.30">
    <property type="entry name" value="Regulator of chromosome condensation 1/beta-lactamase-inhibitor protein II"/>
    <property type="match status" value="4"/>
</dbReference>
<evidence type="ECO:0000256" key="13">
    <source>
        <dbReference type="PROSITE-ProRule" id="PRU00104"/>
    </source>
</evidence>
<feature type="region of interest" description="Disordered" evidence="16">
    <location>
        <begin position="109"/>
        <end position="135"/>
    </location>
</feature>
<dbReference type="SMART" id="SM01337">
    <property type="entry name" value="APC10"/>
    <property type="match status" value="1"/>
</dbReference>
<evidence type="ECO:0000256" key="14">
    <source>
        <dbReference type="PROSITE-ProRule" id="PRU00228"/>
    </source>
</evidence>
<dbReference type="SUPFAM" id="SSF63748">
    <property type="entry name" value="Tudor/PWWP/MBT"/>
    <property type="match status" value="1"/>
</dbReference>
<dbReference type="InterPro" id="IPR014722">
    <property type="entry name" value="Rib_uL2_dom2"/>
</dbReference>
<dbReference type="FunFam" id="2.130.10.30:FF:000006">
    <property type="entry name" value="E3 ubiquitin-protein ligase HERC2 isoform X1"/>
    <property type="match status" value="1"/>
</dbReference>
<dbReference type="SMART" id="SM00291">
    <property type="entry name" value="ZnF_ZZ"/>
    <property type="match status" value="1"/>
</dbReference>
<evidence type="ECO:0000256" key="5">
    <source>
        <dbReference type="ARBA" id="ARBA00022490"/>
    </source>
</evidence>
<dbReference type="Gene3D" id="3.30.2410.10">
    <property type="entry name" value="Hect, E3 ligase catalytic domain"/>
    <property type="match status" value="1"/>
</dbReference>
<dbReference type="PROSITE" id="PS50255">
    <property type="entry name" value="CYTOCHROME_B5_2"/>
    <property type="match status" value="1"/>
</dbReference>
<feature type="repeat" description="RCC1" evidence="15">
    <location>
        <begin position="4160"/>
        <end position="4211"/>
    </location>
</feature>
<evidence type="ECO:0000256" key="11">
    <source>
        <dbReference type="ARBA" id="ARBA00022786"/>
    </source>
</evidence>
<dbReference type="Gene3D" id="2.30.30.30">
    <property type="match status" value="1"/>
</dbReference>
<evidence type="ECO:0000256" key="12">
    <source>
        <dbReference type="ARBA" id="ARBA00022833"/>
    </source>
</evidence>